<comment type="caution">
    <text evidence="6">The sequence shown here is derived from an EMBL/GenBank/DDBJ whole genome shotgun (WGS) entry which is preliminary data.</text>
</comment>
<dbReference type="InterPro" id="IPR006710">
    <property type="entry name" value="Glyco_hydro_43"/>
</dbReference>
<evidence type="ECO:0000256" key="5">
    <source>
        <dbReference type="RuleBase" id="RU361187"/>
    </source>
</evidence>
<name>A0ABV0CV19_9SPHN</name>
<evidence type="ECO:0000256" key="4">
    <source>
        <dbReference type="ARBA" id="ARBA00023295"/>
    </source>
</evidence>
<dbReference type="GO" id="GO:0016787">
    <property type="term" value="F:hydrolase activity"/>
    <property type="evidence" value="ECO:0007669"/>
    <property type="project" value="UniProtKB-KW"/>
</dbReference>
<dbReference type="InterPro" id="IPR016828">
    <property type="entry name" value="Alpha-L-arabinofuranosidase"/>
</dbReference>
<dbReference type="Pfam" id="PF04616">
    <property type="entry name" value="Glyco_hydro_43"/>
    <property type="match status" value="1"/>
</dbReference>
<evidence type="ECO:0000313" key="7">
    <source>
        <dbReference type="Proteomes" id="UP001484535"/>
    </source>
</evidence>
<sequence length="358" mass="39962">MTFPQVDRRMILRASILAAATSVTPGALRAATTCETESVLNPIIFQRADPHILRHGDDTYFFTASVPEYDRIILRRASTIGGLGKAEERTLWRRPEEGVMAGHIWAPEIHRIDGRWLIYFAAGNSDDVFHIRTYVLACAGEDPMADDWSVLGQLETPWDTFNLDATSFHHCGVDYLCWAQREPGIETNSNLYLAPLASPTTFAAPPARLTVPTLDWEIQGFKVNEGAAFLAHGDKVFLTYSASATDDRYAMGLLWAPADADLMDPASWTKSQQPVFTSAPERCIFGPGHNSFTTDECGRDVLVYHARDYQDIEGDPLYDPNRHARVQRFGYDSDGFPVFGQPVRSGPLRQDEPLFSQS</sequence>
<gene>
    <name evidence="6" type="ORF">ABDJ38_00055</name>
</gene>
<dbReference type="CDD" id="cd18817">
    <property type="entry name" value="GH43f_LbAraf43-like"/>
    <property type="match status" value="1"/>
</dbReference>
<dbReference type="PANTHER" id="PTHR43817">
    <property type="entry name" value="GLYCOSYL HYDROLASE"/>
    <property type="match status" value="1"/>
</dbReference>
<keyword evidence="7" id="KW-1185">Reference proteome</keyword>
<evidence type="ECO:0000313" key="6">
    <source>
        <dbReference type="EMBL" id="MEN7535565.1"/>
    </source>
</evidence>
<dbReference type="Gene3D" id="2.115.10.20">
    <property type="entry name" value="Glycosyl hydrolase domain, family 43"/>
    <property type="match status" value="1"/>
</dbReference>
<comment type="similarity">
    <text evidence="1 5">Belongs to the glycosyl hydrolase 43 family.</text>
</comment>
<accession>A0ABV0CV19</accession>
<dbReference type="EMBL" id="JBDLBR010000001">
    <property type="protein sequence ID" value="MEN7535565.1"/>
    <property type="molecule type" value="Genomic_DNA"/>
</dbReference>
<dbReference type="PIRSF" id="PIRSF025414">
    <property type="entry name" value="Alpha-L-arabinofuranosidase"/>
    <property type="match status" value="1"/>
</dbReference>
<keyword evidence="2" id="KW-0732">Signal</keyword>
<keyword evidence="4 5" id="KW-0326">Glycosidase</keyword>
<dbReference type="PANTHER" id="PTHR43817:SF1">
    <property type="entry name" value="HYDROLASE, FAMILY 43, PUTATIVE (AFU_ORTHOLOGUE AFUA_3G01660)-RELATED"/>
    <property type="match status" value="1"/>
</dbReference>
<evidence type="ECO:0000256" key="1">
    <source>
        <dbReference type="ARBA" id="ARBA00009865"/>
    </source>
</evidence>
<evidence type="ECO:0000256" key="2">
    <source>
        <dbReference type="ARBA" id="ARBA00022729"/>
    </source>
</evidence>
<dbReference type="SUPFAM" id="SSF75005">
    <property type="entry name" value="Arabinanase/levansucrase/invertase"/>
    <property type="match status" value="1"/>
</dbReference>
<proteinExistence type="inferred from homology"/>
<keyword evidence="3 5" id="KW-0378">Hydrolase</keyword>
<dbReference type="Proteomes" id="UP001484535">
    <property type="component" value="Unassembled WGS sequence"/>
</dbReference>
<reference evidence="6 7" key="1">
    <citation type="submission" date="2024-05" db="EMBL/GenBank/DDBJ databases">
        <authorList>
            <person name="Park S."/>
        </authorList>
    </citation>
    <scope>NUCLEOTIDE SEQUENCE [LARGE SCALE GENOMIC DNA]</scope>
    <source>
        <strain evidence="6 7">DGU5</strain>
    </source>
</reference>
<protein>
    <submittedName>
        <fullName evidence="6">Glycoside hydrolase family 43 protein</fullName>
    </submittedName>
</protein>
<evidence type="ECO:0000256" key="3">
    <source>
        <dbReference type="ARBA" id="ARBA00022801"/>
    </source>
</evidence>
<organism evidence="6 7">
    <name type="scientific">Aurantiacibacter flavus</name>
    <dbReference type="NCBI Taxonomy" id="3145232"/>
    <lineage>
        <taxon>Bacteria</taxon>
        <taxon>Pseudomonadati</taxon>
        <taxon>Pseudomonadota</taxon>
        <taxon>Alphaproteobacteria</taxon>
        <taxon>Sphingomonadales</taxon>
        <taxon>Erythrobacteraceae</taxon>
        <taxon>Aurantiacibacter</taxon>
    </lineage>
</organism>
<dbReference type="RefSeq" id="WP_346783028.1">
    <property type="nucleotide sequence ID" value="NZ_JBDLBR010000001.1"/>
</dbReference>
<dbReference type="InterPro" id="IPR023296">
    <property type="entry name" value="Glyco_hydro_beta-prop_sf"/>
</dbReference>